<accession>A0A7R8ZC93</accession>
<evidence type="ECO:0000313" key="1">
    <source>
        <dbReference type="EMBL" id="CAD7200049.1"/>
    </source>
</evidence>
<gene>
    <name evidence="1" type="ORF">TDIB3V08_LOCUS6282</name>
</gene>
<reference evidence="1" key="1">
    <citation type="submission" date="2020-11" db="EMBL/GenBank/DDBJ databases">
        <authorList>
            <person name="Tran Van P."/>
        </authorList>
    </citation>
    <scope>NUCLEOTIDE SEQUENCE</scope>
</reference>
<proteinExistence type="predicted"/>
<dbReference type="AlphaFoldDB" id="A0A7R8ZC93"/>
<dbReference type="EMBL" id="OA567214">
    <property type="protein sequence ID" value="CAD7200049.1"/>
    <property type="molecule type" value="Genomic_DNA"/>
</dbReference>
<protein>
    <submittedName>
        <fullName evidence="1">Uncharacterized protein</fullName>
    </submittedName>
</protein>
<name>A0A7R8ZC93_TIMDO</name>
<organism evidence="1">
    <name type="scientific">Timema douglasi</name>
    <name type="common">Walking stick</name>
    <dbReference type="NCBI Taxonomy" id="61478"/>
    <lineage>
        <taxon>Eukaryota</taxon>
        <taxon>Metazoa</taxon>
        <taxon>Ecdysozoa</taxon>
        <taxon>Arthropoda</taxon>
        <taxon>Hexapoda</taxon>
        <taxon>Insecta</taxon>
        <taxon>Pterygota</taxon>
        <taxon>Neoptera</taxon>
        <taxon>Polyneoptera</taxon>
        <taxon>Phasmatodea</taxon>
        <taxon>Timematodea</taxon>
        <taxon>Timematoidea</taxon>
        <taxon>Timematidae</taxon>
        <taxon>Timema</taxon>
    </lineage>
</organism>
<sequence>MGANISNAAQSLTPTNNDLLNYQFNDSEGEKSSLSRFFLTSLDIGWQLLRIFPKEMLKRIPASILAEFYPRDSRHQNK</sequence>